<proteinExistence type="inferred from homology"/>
<keyword evidence="12" id="KW-1185">Reference proteome</keyword>
<comment type="cofactor">
    <cofactor evidence="1 8">
        <name>heme</name>
        <dbReference type="ChEBI" id="CHEBI:30413"/>
    </cofactor>
</comment>
<evidence type="ECO:0000256" key="6">
    <source>
        <dbReference type="ARBA" id="ARBA00023004"/>
    </source>
</evidence>
<gene>
    <name evidence="11" type="ORF">EV421DRAFT_1903590</name>
</gene>
<keyword evidence="10" id="KW-0812">Transmembrane</keyword>
<comment type="caution">
    <text evidence="11">The sequence shown here is derived from an EMBL/GenBank/DDBJ whole genome shotgun (WGS) entry which is preliminary data.</text>
</comment>
<keyword evidence="4 8" id="KW-0479">Metal-binding</keyword>
<feature type="transmembrane region" description="Helical" evidence="10">
    <location>
        <begin position="12"/>
        <end position="31"/>
    </location>
</feature>
<dbReference type="SUPFAM" id="SSF48264">
    <property type="entry name" value="Cytochrome P450"/>
    <property type="match status" value="1"/>
</dbReference>
<dbReference type="CDD" id="cd11063">
    <property type="entry name" value="CYP52"/>
    <property type="match status" value="1"/>
</dbReference>
<evidence type="ECO:0000256" key="2">
    <source>
        <dbReference type="ARBA" id="ARBA00010617"/>
    </source>
</evidence>
<evidence type="ECO:0000256" key="7">
    <source>
        <dbReference type="ARBA" id="ARBA00023033"/>
    </source>
</evidence>
<keyword evidence="10" id="KW-0472">Membrane</keyword>
<evidence type="ECO:0000256" key="9">
    <source>
        <dbReference type="RuleBase" id="RU000461"/>
    </source>
</evidence>
<protein>
    <submittedName>
        <fullName evidence="11">Cytochrome P450</fullName>
    </submittedName>
</protein>
<dbReference type="GO" id="GO:0004497">
    <property type="term" value="F:monooxygenase activity"/>
    <property type="evidence" value="ECO:0007669"/>
    <property type="project" value="UniProtKB-KW"/>
</dbReference>
<evidence type="ECO:0000256" key="4">
    <source>
        <dbReference type="ARBA" id="ARBA00022723"/>
    </source>
</evidence>
<dbReference type="EMBL" id="JAUEPT010000022">
    <property type="protein sequence ID" value="KAK0443576.1"/>
    <property type="molecule type" value="Genomic_DNA"/>
</dbReference>
<dbReference type="GO" id="GO:0005506">
    <property type="term" value="F:iron ion binding"/>
    <property type="evidence" value="ECO:0007669"/>
    <property type="project" value="InterPro"/>
</dbReference>
<dbReference type="PRINTS" id="PR00463">
    <property type="entry name" value="EP450I"/>
</dbReference>
<evidence type="ECO:0000256" key="1">
    <source>
        <dbReference type="ARBA" id="ARBA00001971"/>
    </source>
</evidence>
<accession>A0AA39JKS1</accession>
<dbReference type="PANTHER" id="PTHR24287:SF1">
    <property type="entry name" value="P450, PUTATIVE (EUROFUNG)-RELATED"/>
    <property type="match status" value="1"/>
</dbReference>
<evidence type="ECO:0000256" key="10">
    <source>
        <dbReference type="SAM" id="Phobius"/>
    </source>
</evidence>
<dbReference type="PROSITE" id="PS00086">
    <property type="entry name" value="CYTOCHROME_P450"/>
    <property type="match status" value="1"/>
</dbReference>
<dbReference type="GO" id="GO:0016705">
    <property type="term" value="F:oxidoreductase activity, acting on paired donors, with incorporation or reduction of molecular oxygen"/>
    <property type="evidence" value="ECO:0007669"/>
    <property type="project" value="InterPro"/>
</dbReference>
<evidence type="ECO:0000313" key="11">
    <source>
        <dbReference type="EMBL" id="KAK0443576.1"/>
    </source>
</evidence>
<dbReference type="InterPro" id="IPR001128">
    <property type="entry name" value="Cyt_P450"/>
</dbReference>
<organism evidence="11 12">
    <name type="scientific">Armillaria borealis</name>
    <dbReference type="NCBI Taxonomy" id="47425"/>
    <lineage>
        <taxon>Eukaryota</taxon>
        <taxon>Fungi</taxon>
        <taxon>Dikarya</taxon>
        <taxon>Basidiomycota</taxon>
        <taxon>Agaricomycotina</taxon>
        <taxon>Agaricomycetes</taxon>
        <taxon>Agaricomycetidae</taxon>
        <taxon>Agaricales</taxon>
        <taxon>Marasmiineae</taxon>
        <taxon>Physalacriaceae</taxon>
        <taxon>Armillaria</taxon>
    </lineage>
</organism>
<keyword evidence="6 8" id="KW-0408">Iron</keyword>
<evidence type="ECO:0000256" key="8">
    <source>
        <dbReference type="PIRSR" id="PIRSR602401-1"/>
    </source>
</evidence>
<dbReference type="InterPro" id="IPR017972">
    <property type="entry name" value="Cyt_P450_CS"/>
</dbReference>
<keyword evidence="10" id="KW-1133">Transmembrane helix</keyword>
<evidence type="ECO:0000256" key="5">
    <source>
        <dbReference type="ARBA" id="ARBA00023002"/>
    </source>
</evidence>
<comment type="similarity">
    <text evidence="2 9">Belongs to the cytochrome P450 family.</text>
</comment>
<keyword evidence="5 9" id="KW-0560">Oxidoreductase</keyword>
<dbReference type="AlphaFoldDB" id="A0AA39JKS1"/>
<dbReference type="GO" id="GO:0020037">
    <property type="term" value="F:heme binding"/>
    <property type="evidence" value="ECO:0007669"/>
    <property type="project" value="InterPro"/>
</dbReference>
<dbReference type="Proteomes" id="UP001175226">
    <property type="component" value="Unassembled WGS sequence"/>
</dbReference>
<name>A0AA39JKS1_9AGAR</name>
<keyword evidence="7 9" id="KW-0503">Monooxygenase</keyword>
<evidence type="ECO:0000313" key="12">
    <source>
        <dbReference type="Proteomes" id="UP001175226"/>
    </source>
</evidence>
<dbReference type="InterPro" id="IPR036396">
    <property type="entry name" value="Cyt_P450_sf"/>
</dbReference>
<dbReference type="InterPro" id="IPR002401">
    <property type="entry name" value="Cyt_P450_E_grp-I"/>
</dbReference>
<reference evidence="11" key="1">
    <citation type="submission" date="2023-06" db="EMBL/GenBank/DDBJ databases">
        <authorList>
            <consortium name="Lawrence Berkeley National Laboratory"/>
            <person name="Ahrendt S."/>
            <person name="Sahu N."/>
            <person name="Indic B."/>
            <person name="Wong-Bajracharya J."/>
            <person name="Merenyi Z."/>
            <person name="Ke H.-M."/>
            <person name="Monk M."/>
            <person name="Kocsube S."/>
            <person name="Drula E."/>
            <person name="Lipzen A."/>
            <person name="Balint B."/>
            <person name="Henrissat B."/>
            <person name="Andreopoulos B."/>
            <person name="Martin F.M."/>
            <person name="Harder C.B."/>
            <person name="Rigling D."/>
            <person name="Ford K.L."/>
            <person name="Foster G.D."/>
            <person name="Pangilinan J."/>
            <person name="Papanicolaou A."/>
            <person name="Barry K."/>
            <person name="LaButti K."/>
            <person name="Viragh M."/>
            <person name="Koriabine M."/>
            <person name="Yan M."/>
            <person name="Riley R."/>
            <person name="Champramary S."/>
            <person name="Plett K.L."/>
            <person name="Tsai I.J."/>
            <person name="Slot J."/>
            <person name="Sipos G."/>
            <person name="Plett J."/>
            <person name="Nagy L.G."/>
            <person name="Grigoriev I.V."/>
        </authorList>
    </citation>
    <scope>NUCLEOTIDE SEQUENCE</scope>
    <source>
        <strain evidence="11">FPL87.14</strain>
    </source>
</reference>
<dbReference type="PRINTS" id="PR00385">
    <property type="entry name" value="P450"/>
</dbReference>
<dbReference type="Pfam" id="PF00067">
    <property type="entry name" value="p450"/>
    <property type="match status" value="1"/>
</dbReference>
<dbReference type="PANTHER" id="PTHR24287">
    <property type="entry name" value="P450, PUTATIVE (EUROFUNG)-RELATED"/>
    <property type="match status" value="1"/>
</dbReference>
<sequence>MATSYLPPGVVYLSHIAFYVVVLPCSVLWVLRHFLTESGFSIPVWPVFVVPFASQVIFRLVHGWYTGFAIRREAAAQGAILMPCVQESSISIMRRIVDSFKNGYPSEVFQKWSEQYGNTFSFGTLSSKWVFTSEPEHIKAVLATQFRDFEKGSFVFNATKALFGVGVFSTDGEMWKFHRTMTRPFFNKERISDFDNFERHAVSTITQIKARLREGYPVDFQDVVARFTLDSATEFLFGKDVDSISAGLPYPAGSPLGDNLHFVNHPSNAFVKAFAEAQVHNMIRVKSGASWPLREIFGDKVKPLRKVLDDFIQPLLSEGYERKAKGVKSVESEKKLDDMTLLDRLVEEADDSKVVQDELVNVLVAGRDSTASLLTMAVYMMCEHPDMVTRLRTEILGKVGNRLPTYEDIRGMKYLRAFLNETLRLYATVPETGRVSAVSTTLPNKGRPSYYVARDTLLTYSVFLMHRRTDLWGPDALEFDPDRFLDSRLQKYLTPNPYIFLPFNAGPRICLGQQFAYNEASYYLIRLLQNFSSFSLAQDAQPAEGVPPASWTPAPGTTKGRDKIMLGITITIYAKGGLWVRMEEAKDGATL</sequence>
<keyword evidence="3 8" id="KW-0349">Heme</keyword>
<feature type="binding site" description="axial binding residue" evidence="8">
    <location>
        <position position="510"/>
    </location>
    <ligand>
        <name>heme</name>
        <dbReference type="ChEBI" id="CHEBI:30413"/>
    </ligand>
    <ligandPart>
        <name>Fe</name>
        <dbReference type="ChEBI" id="CHEBI:18248"/>
    </ligandPart>
</feature>
<dbReference type="InterPro" id="IPR047146">
    <property type="entry name" value="Cyt_P450_E_CYP52_fungi"/>
</dbReference>
<evidence type="ECO:0000256" key="3">
    <source>
        <dbReference type="ARBA" id="ARBA00022617"/>
    </source>
</evidence>
<dbReference type="Gene3D" id="1.10.630.10">
    <property type="entry name" value="Cytochrome P450"/>
    <property type="match status" value="1"/>
</dbReference>
<feature type="transmembrane region" description="Helical" evidence="10">
    <location>
        <begin position="43"/>
        <end position="65"/>
    </location>
</feature>